<sequence>MKTQSIAISKYLQRKPLSTLDQIDFLKRLADLLAHGFTLSEAIYFLLQHLHIRHKETHQQITQALQQGSGCATILELLQYPQTIVMQVYFAELFGELNTCLTSSIDYMERQRQAKQSLLKTLQYPIVLLSIFIVMLIVLNQTVIPEFQNLYETMDVNLSPFQMMLTQFIVLLPPSLFVTFIITSCITFILIVLYRRLSPQSRIQFVLHVPHLKHYFKLLKTYRLATEFSLFYRNGISLNKIVEIYTSQKKDAYLNYLGHYILEQTEAGSPLGGTLASLKCFEHELITFIEQGQKKGKLDIELKLYSSILIAKIERKILKQLKFVQPIIFGLLAFLIVALYLVIMLPMFELMQTIK</sequence>
<comment type="caution">
    <text evidence="9">The sequence shown here is derived from an EMBL/GenBank/DDBJ whole genome shotgun (WGS) entry which is preliminary data.</text>
</comment>
<dbReference type="GO" id="GO:0005886">
    <property type="term" value="C:plasma membrane"/>
    <property type="evidence" value="ECO:0007669"/>
    <property type="project" value="UniProtKB-SubCell"/>
</dbReference>
<organism evidence="9 10">
    <name type="scientific">Staphylococcus argensis</name>
    <dbReference type="NCBI Taxonomy" id="1607738"/>
    <lineage>
        <taxon>Bacteria</taxon>
        <taxon>Bacillati</taxon>
        <taxon>Bacillota</taxon>
        <taxon>Bacilli</taxon>
        <taxon>Bacillales</taxon>
        <taxon>Staphylococcaceae</taxon>
        <taxon>Staphylococcus</taxon>
    </lineage>
</organism>
<keyword evidence="4 7" id="KW-0812">Transmembrane</keyword>
<dbReference type="PRINTS" id="PR00812">
    <property type="entry name" value="BCTERIALGSPF"/>
</dbReference>
<evidence type="ECO:0000313" key="9">
    <source>
        <dbReference type="EMBL" id="POA10059.1"/>
    </source>
</evidence>
<dbReference type="GeneID" id="98297651"/>
<keyword evidence="6 7" id="KW-0472">Membrane</keyword>
<proteinExistence type="inferred from homology"/>
<keyword evidence="3" id="KW-1003">Cell membrane</keyword>
<dbReference type="InterPro" id="IPR047692">
    <property type="entry name" value="T4P_ComGB"/>
</dbReference>
<dbReference type="RefSeq" id="WP_103371339.1">
    <property type="nucleotide sequence ID" value="NZ_CBCRVO010000001.1"/>
</dbReference>
<dbReference type="PANTHER" id="PTHR30012:SF0">
    <property type="entry name" value="TYPE II SECRETION SYSTEM PROTEIN F-RELATED"/>
    <property type="match status" value="1"/>
</dbReference>
<dbReference type="InterPro" id="IPR042094">
    <property type="entry name" value="T2SS_GspF_sf"/>
</dbReference>
<dbReference type="AlphaFoldDB" id="A0A2K4FFD9"/>
<protein>
    <submittedName>
        <fullName evidence="9">Competence protein ComG</fullName>
    </submittedName>
</protein>
<reference evidence="9 10" key="1">
    <citation type="submission" date="2017-08" db="EMBL/GenBank/DDBJ databases">
        <title>Draft genome sequences of 64 type strains of genus Staph aureus.</title>
        <authorList>
            <person name="Cole K."/>
            <person name="Golubchik T."/>
            <person name="Russell J."/>
            <person name="Foster D."/>
            <person name="Llewelyn M."/>
            <person name="Wilson D."/>
            <person name="Crook D."/>
            <person name="Paul J."/>
        </authorList>
    </citation>
    <scope>NUCLEOTIDE SEQUENCE [LARGE SCALE GENOMIC DNA]</scope>
    <source>
        <strain evidence="9 10">DSM 29875</strain>
    </source>
</reference>
<dbReference type="PANTHER" id="PTHR30012">
    <property type="entry name" value="GENERAL SECRETION PATHWAY PROTEIN"/>
    <property type="match status" value="1"/>
</dbReference>
<dbReference type="InterPro" id="IPR003004">
    <property type="entry name" value="GspF/PilC"/>
</dbReference>
<gene>
    <name evidence="9" type="ORF">CD039_04750</name>
</gene>
<evidence type="ECO:0000256" key="1">
    <source>
        <dbReference type="ARBA" id="ARBA00004651"/>
    </source>
</evidence>
<dbReference type="NCBIfam" id="NF041012">
    <property type="entry name" value="T4P_ComGB"/>
    <property type="match status" value="1"/>
</dbReference>
<feature type="transmembrane region" description="Helical" evidence="7">
    <location>
        <begin position="164"/>
        <end position="194"/>
    </location>
</feature>
<keyword evidence="5 7" id="KW-1133">Transmembrane helix</keyword>
<comment type="subcellular location">
    <subcellularLocation>
        <location evidence="1">Cell membrane</location>
        <topology evidence="1">Multi-pass membrane protein</topology>
    </subcellularLocation>
</comment>
<evidence type="ECO:0000313" key="10">
    <source>
        <dbReference type="Proteomes" id="UP000242712"/>
    </source>
</evidence>
<feature type="domain" description="Type II secretion system protein GspF" evidence="8">
    <location>
        <begin position="25"/>
        <end position="139"/>
    </location>
</feature>
<evidence type="ECO:0000256" key="4">
    <source>
        <dbReference type="ARBA" id="ARBA00022692"/>
    </source>
</evidence>
<evidence type="ECO:0000256" key="7">
    <source>
        <dbReference type="SAM" id="Phobius"/>
    </source>
</evidence>
<dbReference type="Gene3D" id="1.20.81.30">
    <property type="entry name" value="Type II secretion system (T2SS), domain F"/>
    <property type="match status" value="2"/>
</dbReference>
<keyword evidence="10" id="KW-1185">Reference proteome</keyword>
<evidence type="ECO:0000256" key="2">
    <source>
        <dbReference type="ARBA" id="ARBA00005745"/>
    </source>
</evidence>
<comment type="similarity">
    <text evidence="2">Belongs to the GSP F family.</text>
</comment>
<evidence type="ECO:0000256" key="3">
    <source>
        <dbReference type="ARBA" id="ARBA00022475"/>
    </source>
</evidence>
<dbReference type="OrthoDB" id="1638902at2"/>
<evidence type="ECO:0000256" key="6">
    <source>
        <dbReference type="ARBA" id="ARBA00023136"/>
    </source>
</evidence>
<evidence type="ECO:0000259" key="8">
    <source>
        <dbReference type="Pfam" id="PF00482"/>
    </source>
</evidence>
<dbReference type="InterPro" id="IPR018076">
    <property type="entry name" value="T2SS_GspF_dom"/>
</dbReference>
<feature type="domain" description="Type II secretion system protein GspF" evidence="8">
    <location>
        <begin position="226"/>
        <end position="346"/>
    </location>
</feature>
<accession>A0A2K4FFD9</accession>
<dbReference type="EMBL" id="PPPX01000001">
    <property type="protein sequence ID" value="POA10059.1"/>
    <property type="molecule type" value="Genomic_DNA"/>
</dbReference>
<dbReference type="Pfam" id="PF00482">
    <property type="entry name" value="T2SSF"/>
    <property type="match status" value="2"/>
</dbReference>
<dbReference type="Proteomes" id="UP000242712">
    <property type="component" value="Unassembled WGS sequence"/>
</dbReference>
<feature type="transmembrane region" description="Helical" evidence="7">
    <location>
        <begin position="323"/>
        <end position="348"/>
    </location>
</feature>
<evidence type="ECO:0000256" key="5">
    <source>
        <dbReference type="ARBA" id="ARBA00022989"/>
    </source>
</evidence>
<feature type="transmembrane region" description="Helical" evidence="7">
    <location>
        <begin position="122"/>
        <end position="144"/>
    </location>
</feature>
<name>A0A2K4FFD9_9STAP</name>